<name>A0A840ICP4_9ACTN</name>
<dbReference type="InterPro" id="IPR036663">
    <property type="entry name" value="Fumarylacetoacetase_C_sf"/>
</dbReference>
<dbReference type="Proteomes" id="UP000585272">
    <property type="component" value="Unassembled WGS sequence"/>
</dbReference>
<sequence length="279" mass="30109">MTPRTITGTFDGARPAMLEASELTPHHEALARLLWHAELQGEPIEPLSGTFPDLTLWDAYRIQAIGRGLRSAEGEELRGWKVGLTSRAMQEMMNVDQPDSGYLLESMVVHSGAQLRASRFIQPRVEAEIAFLLKSPLEGPGVTREEVLEATHAFAPALEVIDSRITDWRIGIVDTVADNASSGMCVIGDWESAEDIRSEQIGVSLAVGPELVRGRGDAVLGHPAEPVAWLARTLAEQGLRLEPGDIVMPGSVARAVPIAAGQTAYATYDRLGEVSVSLV</sequence>
<evidence type="ECO:0000313" key="3">
    <source>
        <dbReference type="EMBL" id="MBB4661983.1"/>
    </source>
</evidence>
<protein>
    <submittedName>
        <fullName evidence="3">2-keto-4-pentenoate hydratase</fullName>
    </submittedName>
</protein>
<keyword evidence="1" id="KW-0456">Lyase</keyword>
<dbReference type="GO" id="GO:0008684">
    <property type="term" value="F:2-oxopent-4-enoate hydratase activity"/>
    <property type="evidence" value="ECO:0007669"/>
    <property type="project" value="TreeGrafter"/>
</dbReference>
<proteinExistence type="predicted"/>
<dbReference type="RefSeq" id="WP_221242844.1">
    <property type="nucleotide sequence ID" value="NZ_JACHNU010000001.1"/>
</dbReference>
<dbReference type="Gene3D" id="3.90.850.10">
    <property type="entry name" value="Fumarylacetoacetase-like, C-terminal domain"/>
    <property type="match status" value="1"/>
</dbReference>
<feature type="domain" description="Fumarylacetoacetase-like C-terminal" evidence="2">
    <location>
        <begin position="89"/>
        <end position="275"/>
    </location>
</feature>
<dbReference type="EMBL" id="JACHNU010000001">
    <property type="protein sequence ID" value="MBB4661983.1"/>
    <property type="molecule type" value="Genomic_DNA"/>
</dbReference>
<dbReference type="GO" id="GO:0005737">
    <property type="term" value="C:cytoplasm"/>
    <property type="evidence" value="ECO:0007669"/>
    <property type="project" value="TreeGrafter"/>
</dbReference>
<dbReference type="SUPFAM" id="SSF56529">
    <property type="entry name" value="FAH"/>
    <property type="match status" value="1"/>
</dbReference>
<accession>A0A840ICP4</accession>
<dbReference type="Pfam" id="PF01557">
    <property type="entry name" value="FAA_hydrolase"/>
    <property type="match status" value="1"/>
</dbReference>
<organism evidence="3 4">
    <name type="scientific">Conexibacter arvalis</name>
    <dbReference type="NCBI Taxonomy" id="912552"/>
    <lineage>
        <taxon>Bacteria</taxon>
        <taxon>Bacillati</taxon>
        <taxon>Actinomycetota</taxon>
        <taxon>Thermoleophilia</taxon>
        <taxon>Solirubrobacterales</taxon>
        <taxon>Conexibacteraceae</taxon>
        <taxon>Conexibacter</taxon>
    </lineage>
</organism>
<keyword evidence="4" id="KW-1185">Reference proteome</keyword>
<evidence type="ECO:0000259" key="2">
    <source>
        <dbReference type="Pfam" id="PF01557"/>
    </source>
</evidence>
<evidence type="ECO:0000256" key="1">
    <source>
        <dbReference type="ARBA" id="ARBA00023239"/>
    </source>
</evidence>
<dbReference type="PANTHER" id="PTHR30143:SF0">
    <property type="entry name" value="2-KETO-4-PENTENOATE HYDRATASE"/>
    <property type="match status" value="1"/>
</dbReference>
<reference evidence="3 4" key="1">
    <citation type="submission" date="2020-08" db="EMBL/GenBank/DDBJ databases">
        <title>Genomic Encyclopedia of Archaeal and Bacterial Type Strains, Phase II (KMG-II): from individual species to whole genera.</title>
        <authorList>
            <person name="Goeker M."/>
        </authorList>
    </citation>
    <scope>NUCLEOTIDE SEQUENCE [LARGE SCALE GENOMIC DNA]</scope>
    <source>
        <strain evidence="3 4">DSM 23288</strain>
    </source>
</reference>
<evidence type="ECO:0000313" key="4">
    <source>
        <dbReference type="Proteomes" id="UP000585272"/>
    </source>
</evidence>
<comment type="caution">
    <text evidence="3">The sequence shown here is derived from an EMBL/GenBank/DDBJ whole genome shotgun (WGS) entry which is preliminary data.</text>
</comment>
<dbReference type="InterPro" id="IPR011234">
    <property type="entry name" value="Fumarylacetoacetase-like_C"/>
</dbReference>
<gene>
    <name evidence="3" type="ORF">BDZ31_001556</name>
</gene>
<dbReference type="PANTHER" id="PTHR30143">
    <property type="entry name" value="ACID HYDRATASE"/>
    <property type="match status" value="1"/>
</dbReference>
<dbReference type="InterPro" id="IPR050772">
    <property type="entry name" value="Hydratase-Decarb/MhpD_sf"/>
</dbReference>
<dbReference type="AlphaFoldDB" id="A0A840ICP4"/>